<keyword evidence="4" id="KW-0808">Transferase</keyword>
<dbReference type="InterPro" id="IPR013655">
    <property type="entry name" value="PAS_fold_3"/>
</dbReference>
<dbReference type="GO" id="GO:0004673">
    <property type="term" value="F:protein histidine kinase activity"/>
    <property type="evidence" value="ECO:0007669"/>
    <property type="project" value="UniProtKB-EC"/>
</dbReference>
<proteinExistence type="predicted"/>
<dbReference type="EC" id="2.7.13.3" evidence="2"/>
<dbReference type="InterPro" id="IPR052162">
    <property type="entry name" value="Sensor_kinase/Photoreceptor"/>
</dbReference>
<dbReference type="CDD" id="cd00130">
    <property type="entry name" value="PAS"/>
    <property type="match status" value="1"/>
</dbReference>
<dbReference type="InterPro" id="IPR000014">
    <property type="entry name" value="PAS"/>
</dbReference>
<sequence>MNSQQPVNPAPNLLQRLDLDFALRAAALGVWELDPVTQIINWDDQCRQFFGLSKKNQLSYDQAIEYVHSDDLERINQAVLWAMNPSSDGIYDQTYRTMGAEDGKLRWVRFLGRSYFKTEAFTGLLVWRRK</sequence>
<evidence type="ECO:0000256" key="4">
    <source>
        <dbReference type="ARBA" id="ARBA00022679"/>
    </source>
</evidence>
<evidence type="ECO:0000259" key="6">
    <source>
        <dbReference type="PROSITE" id="PS50112"/>
    </source>
</evidence>
<dbReference type="OrthoDB" id="9766459at2"/>
<accession>A0A5R9KQG9</accession>
<dbReference type="PANTHER" id="PTHR43304">
    <property type="entry name" value="PHYTOCHROME-LIKE PROTEIN CPH1"/>
    <property type="match status" value="1"/>
</dbReference>
<keyword evidence="8" id="KW-1185">Reference proteome</keyword>
<dbReference type="InterPro" id="IPR035965">
    <property type="entry name" value="PAS-like_dom_sf"/>
</dbReference>
<keyword evidence="3" id="KW-0597">Phosphoprotein</keyword>
<organism evidence="7 8">
    <name type="scientific">Dyadobacter sediminis</name>
    <dbReference type="NCBI Taxonomy" id="1493691"/>
    <lineage>
        <taxon>Bacteria</taxon>
        <taxon>Pseudomonadati</taxon>
        <taxon>Bacteroidota</taxon>
        <taxon>Cytophagia</taxon>
        <taxon>Cytophagales</taxon>
        <taxon>Spirosomataceae</taxon>
        <taxon>Dyadobacter</taxon>
    </lineage>
</organism>
<dbReference type="Pfam" id="PF08447">
    <property type="entry name" value="PAS_3"/>
    <property type="match status" value="1"/>
</dbReference>
<comment type="catalytic activity">
    <reaction evidence="1">
        <text>ATP + protein L-histidine = ADP + protein N-phospho-L-histidine.</text>
        <dbReference type="EC" id="2.7.13.3"/>
    </reaction>
</comment>
<dbReference type="AlphaFoldDB" id="A0A5R9KQG9"/>
<gene>
    <name evidence="7" type="ORF">FEM55_00325</name>
</gene>
<feature type="domain" description="PAS" evidence="6">
    <location>
        <begin position="15"/>
        <end position="86"/>
    </location>
</feature>
<name>A0A5R9KQG9_9BACT</name>
<dbReference type="Gene3D" id="3.30.450.20">
    <property type="entry name" value="PAS domain"/>
    <property type="match status" value="1"/>
</dbReference>
<evidence type="ECO:0000256" key="3">
    <source>
        <dbReference type="ARBA" id="ARBA00022553"/>
    </source>
</evidence>
<protein>
    <recommendedName>
        <fullName evidence="2">histidine kinase</fullName>
        <ecNumber evidence="2">2.7.13.3</ecNumber>
    </recommendedName>
</protein>
<dbReference type="EMBL" id="VCEI01000002">
    <property type="protein sequence ID" value="TLU98358.1"/>
    <property type="molecule type" value="Genomic_DNA"/>
</dbReference>
<evidence type="ECO:0000256" key="2">
    <source>
        <dbReference type="ARBA" id="ARBA00012438"/>
    </source>
</evidence>
<evidence type="ECO:0000256" key="1">
    <source>
        <dbReference type="ARBA" id="ARBA00000085"/>
    </source>
</evidence>
<comment type="caution">
    <text evidence="7">The sequence shown here is derived from an EMBL/GenBank/DDBJ whole genome shotgun (WGS) entry which is preliminary data.</text>
</comment>
<evidence type="ECO:0000256" key="5">
    <source>
        <dbReference type="ARBA" id="ARBA00022777"/>
    </source>
</evidence>
<dbReference type="Proteomes" id="UP000309788">
    <property type="component" value="Unassembled WGS sequence"/>
</dbReference>
<dbReference type="RefSeq" id="WP_138279342.1">
    <property type="nucleotide sequence ID" value="NZ_BMGE01000010.1"/>
</dbReference>
<reference evidence="7 8" key="1">
    <citation type="submission" date="2019-05" db="EMBL/GenBank/DDBJ databases">
        <authorList>
            <person name="Qu J.-H."/>
        </authorList>
    </citation>
    <scope>NUCLEOTIDE SEQUENCE [LARGE SCALE GENOMIC DNA]</scope>
    <source>
        <strain evidence="7 8">Z12</strain>
    </source>
</reference>
<evidence type="ECO:0000313" key="8">
    <source>
        <dbReference type="Proteomes" id="UP000309788"/>
    </source>
</evidence>
<dbReference type="SUPFAM" id="SSF55785">
    <property type="entry name" value="PYP-like sensor domain (PAS domain)"/>
    <property type="match status" value="1"/>
</dbReference>
<dbReference type="PROSITE" id="PS50112">
    <property type="entry name" value="PAS"/>
    <property type="match status" value="1"/>
</dbReference>
<keyword evidence="5" id="KW-0418">Kinase</keyword>
<dbReference type="PANTHER" id="PTHR43304:SF1">
    <property type="entry name" value="PAC DOMAIN-CONTAINING PROTEIN"/>
    <property type="match status" value="1"/>
</dbReference>
<evidence type="ECO:0000313" key="7">
    <source>
        <dbReference type="EMBL" id="TLU98358.1"/>
    </source>
</evidence>